<dbReference type="CDD" id="cd00088">
    <property type="entry name" value="HPT"/>
    <property type="match status" value="2"/>
</dbReference>
<dbReference type="Pfam" id="PF00072">
    <property type="entry name" value="Response_reg"/>
    <property type="match status" value="1"/>
</dbReference>
<dbReference type="SMART" id="SM00073">
    <property type="entry name" value="HPT"/>
    <property type="match status" value="2"/>
</dbReference>
<name>A0A934TPJ8_9BURK</name>
<dbReference type="PANTHER" id="PTHR43395">
    <property type="entry name" value="SENSOR HISTIDINE KINASE CHEA"/>
    <property type="match status" value="1"/>
</dbReference>
<evidence type="ECO:0000256" key="5">
    <source>
        <dbReference type="ARBA" id="ARBA00022679"/>
    </source>
</evidence>
<dbReference type="PROSITE" id="PS50894">
    <property type="entry name" value="HPT"/>
    <property type="match status" value="3"/>
</dbReference>
<feature type="region of interest" description="Disordered" evidence="12">
    <location>
        <begin position="1348"/>
        <end position="1380"/>
    </location>
</feature>
<evidence type="ECO:0000313" key="18">
    <source>
        <dbReference type="Proteomes" id="UP000630528"/>
    </source>
</evidence>
<dbReference type="PRINTS" id="PR00344">
    <property type="entry name" value="BCTRLSENSOR"/>
</dbReference>
<evidence type="ECO:0000313" key="17">
    <source>
        <dbReference type="EMBL" id="MBK6005186.1"/>
    </source>
</evidence>
<feature type="domain" description="Response regulatory" evidence="14">
    <location>
        <begin position="1905"/>
        <end position="2021"/>
    </location>
</feature>
<dbReference type="PROSITE" id="PS50851">
    <property type="entry name" value="CHEW"/>
    <property type="match status" value="1"/>
</dbReference>
<dbReference type="SUPFAM" id="SSF47226">
    <property type="entry name" value="Histidine-containing phosphotransfer domain, HPT domain"/>
    <property type="match status" value="4"/>
</dbReference>
<dbReference type="FunFam" id="3.30.565.10:FF:000016">
    <property type="entry name" value="Chemotaxis protein CheA, putative"/>
    <property type="match status" value="1"/>
</dbReference>
<accession>A0A934TPJ8</accession>
<dbReference type="InterPro" id="IPR004358">
    <property type="entry name" value="Sig_transdc_His_kin-like_C"/>
</dbReference>
<evidence type="ECO:0000256" key="1">
    <source>
        <dbReference type="ARBA" id="ARBA00000085"/>
    </source>
</evidence>
<dbReference type="SUPFAM" id="SSF50341">
    <property type="entry name" value="CheW-like"/>
    <property type="match status" value="1"/>
</dbReference>
<dbReference type="Gene3D" id="2.30.30.40">
    <property type="entry name" value="SH3 Domains"/>
    <property type="match status" value="1"/>
</dbReference>
<dbReference type="SMART" id="SM00260">
    <property type="entry name" value="CheW"/>
    <property type="match status" value="1"/>
</dbReference>
<comment type="function">
    <text evidence="8">Involved in the transmission of sensory signals from the chemoreceptors to the flagellar motors. CheA is autophosphorylated; it can transfer its phosphate group to either CheB or CheY.</text>
</comment>
<dbReference type="InterPro" id="IPR051315">
    <property type="entry name" value="Bact_Chemotaxis_CheA"/>
</dbReference>
<dbReference type="Pfam" id="PF26379">
    <property type="entry name" value="FimL_2nd"/>
    <property type="match status" value="1"/>
</dbReference>
<dbReference type="Pfam" id="PF01584">
    <property type="entry name" value="CheW"/>
    <property type="match status" value="1"/>
</dbReference>
<dbReference type="Proteomes" id="UP000630528">
    <property type="component" value="Unassembled WGS sequence"/>
</dbReference>
<dbReference type="SUPFAM" id="SSF52172">
    <property type="entry name" value="CheY-like"/>
    <property type="match status" value="1"/>
</dbReference>
<evidence type="ECO:0000256" key="11">
    <source>
        <dbReference type="SAM" id="Coils"/>
    </source>
</evidence>
<evidence type="ECO:0000256" key="8">
    <source>
        <dbReference type="ARBA" id="ARBA00035100"/>
    </source>
</evidence>
<feature type="compositionally biased region" description="Low complexity" evidence="12">
    <location>
        <begin position="1361"/>
        <end position="1380"/>
    </location>
</feature>
<evidence type="ECO:0000259" key="16">
    <source>
        <dbReference type="PROSITE" id="PS50894"/>
    </source>
</evidence>
<dbReference type="RefSeq" id="WP_201166538.1">
    <property type="nucleotide sequence ID" value="NZ_JAEPWM010000001.1"/>
</dbReference>
<dbReference type="GO" id="GO:0006935">
    <property type="term" value="P:chemotaxis"/>
    <property type="evidence" value="ECO:0007669"/>
    <property type="project" value="InterPro"/>
</dbReference>
<dbReference type="SUPFAM" id="SSF55874">
    <property type="entry name" value="ATPase domain of HSP90 chaperone/DNA topoisomerase II/histidine kinase"/>
    <property type="match status" value="1"/>
</dbReference>
<proteinExistence type="predicted"/>
<evidence type="ECO:0000256" key="6">
    <source>
        <dbReference type="ARBA" id="ARBA00022777"/>
    </source>
</evidence>
<dbReference type="InterPro" id="IPR036890">
    <property type="entry name" value="HATPase_C_sf"/>
</dbReference>
<dbReference type="EMBL" id="JAEPWM010000001">
    <property type="protein sequence ID" value="MBK6005186.1"/>
    <property type="molecule type" value="Genomic_DNA"/>
</dbReference>
<feature type="modified residue" description="Phosphohistidine" evidence="9">
    <location>
        <position position="701"/>
    </location>
</feature>
<feature type="domain" description="HPt" evidence="16">
    <location>
        <begin position="1024"/>
        <end position="1122"/>
    </location>
</feature>
<evidence type="ECO:0000259" key="14">
    <source>
        <dbReference type="PROSITE" id="PS50110"/>
    </source>
</evidence>
<reference evidence="17" key="2">
    <citation type="submission" date="2021-01" db="EMBL/GenBank/DDBJ databases">
        <authorList>
            <person name="Kang M."/>
        </authorList>
    </citation>
    <scope>NUCLEOTIDE SEQUENCE</scope>
    <source>
        <strain evidence="17">KACC 17527</strain>
    </source>
</reference>
<feature type="domain" description="HPt" evidence="16">
    <location>
        <begin position="654"/>
        <end position="761"/>
    </location>
</feature>
<dbReference type="InterPro" id="IPR001789">
    <property type="entry name" value="Sig_transdc_resp-reg_receiver"/>
</dbReference>
<evidence type="ECO:0000259" key="15">
    <source>
        <dbReference type="PROSITE" id="PS50851"/>
    </source>
</evidence>
<keyword evidence="5" id="KW-0808">Transferase</keyword>
<dbReference type="InterPro" id="IPR058661">
    <property type="entry name" value="FimL_2nd"/>
</dbReference>
<dbReference type="PANTHER" id="PTHR43395:SF8">
    <property type="entry name" value="HISTIDINE KINASE"/>
    <property type="match status" value="1"/>
</dbReference>
<feature type="domain" description="HPt" evidence="16">
    <location>
        <begin position="1217"/>
        <end position="1319"/>
    </location>
</feature>
<dbReference type="Gene3D" id="3.30.565.10">
    <property type="entry name" value="Histidine kinase-like ATPase, C-terminal domain"/>
    <property type="match status" value="1"/>
</dbReference>
<feature type="modified residue" description="Phosphohistidine" evidence="9">
    <location>
        <position position="1066"/>
    </location>
</feature>
<dbReference type="SMART" id="SM01231">
    <property type="entry name" value="H-kinase_dim"/>
    <property type="match status" value="1"/>
</dbReference>
<dbReference type="Gene3D" id="3.40.50.2300">
    <property type="match status" value="1"/>
</dbReference>
<evidence type="ECO:0000259" key="13">
    <source>
        <dbReference type="PROSITE" id="PS50109"/>
    </source>
</evidence>
<feature type="domain" description="Histidine kinase" evidence="13">
    <location>
        <begin position="1529"/>
        <end position="1729"/>
    </location>
</feature>
<keyword evidence="7" id="KW-0902">Two-component regulatory system</keyword>
<dbReference type="InterPro" id="IPR002545">
    <property type="entry name" value="CheW-lke_dom"/>
</dbReference>
<dbReference type="PROSITE" id="PS50110">
    <property type="entry name" value="RESPONSE_REGULATORY"/>
    <property type="match status" value="1"/>
</dbReference>
<dbReference type="SMART" id="SM00387">
    <property type="entry name" value="HATPase_c"/>
    <property type="match status" value="1"/>
</dbReference>
<dbReference type="PROSITE" id="PS50109">
    <property type="entry name" value="HIS_KIN"/>
    <property type="match status" value="1"/>
</dbReference>
<sequence length="2027" mass="216232">MQAAQEIDLANNDLGPLAWVLDELRKSLESASSALRRFVRDAAQARGEDLTNVDNGHLRIARQHMHQAVGALEMVGLGAPARILRVMEGAAQKFIERPELCTEAAAAKVERAGFALTEYLEALLGGKKVSPLSLFLQYKDVQDLCGAAAHPTDLWTYDWRWNDFPVPAPAESLQYDPSVRARMDQAVLRIVKAADPAAGRELADISLALAASQEAKQAKVFWKVAAGYFEAIALGLLPPDVYVKRGASRVLLQYASLAKGDTSVSDRLAQDLAFFCAQAVPPQGPASATLAAVRHGLGLEQSTPADYASSPFGRFDPMLLTQLRKRIGVSKENWSALSGGEAHKVKGVGEQFHSLCDTLVKLYPAAQPLAHAMSGAVDGVMKSGKPPSAELAMEVATAVLYLEAAFQDIDPSDQRLSERTARLAERLDKVARGGAPEPLESWVEDLYRRVSDRQTMGSVVGELRGTMGELEKLLDQFFRNPADKGPLRDAPAFLSQMRGVLSVLGLDQAAQAVLRMREAVENIIVTEVDEEQARSAGTFDRLGNNLGALGFLIDMLNYQPSLVKKLFVWDDRTGELRPLMGRAEVPAMPARAAPRAEPSAPAATAAPAAPATALELPPLDFAPASAGVAAAAPASAPAAAQLSSAPAAAPTTGDDEGDEELRQIFLEEAREVVVNGLAALRVLAEEPKNVGELTTLRRAFHTLKGSSRMVGLNELGEAAWALEQVLNTWLADQKPATDALRVLSTEALTAFGRWVEDIAANSDSGWKASDFRVAADAMRTEGKLLPIETPDAGAAVTGQEPALELPPFEEQASEPAANDSGPAAADLPDLGFTMELAPAAEAPAPVDDGMFSIELPDLEPAAGSPRATEVAELSADELPPEFAADFAATAILGKEEPVAHAPRAAASEPQASQELIATAVLPPMGLDEAPPAALPEQAPDEIAGIDFASLSAVAGPSTPAANAIPSADVPMSPLDDFRFTTPAGLETEFPAIDSVRVAPGLEPEPEPEATREEQVKVIGTLRIGIPLYNVYLNEADEWSRRLATEISEWALQMDERVADSTVGWAHALAGSSATVGFQALSEIARAMEGALQHTQTLANGTPAHARTFTEAAEEVRRLLHQFAAGFLKQPEPRLLAELQALKHAEGEPRSELASEFPPADDFEYQPAAEPAKVAAPAAPVRPPVAHGPIAQPAALTASVAQRAPLVAVDTEEELDVVDAIDPDLFPIFEEEAAELMPQLGGALRAWAARPEQREPRDLVLRVLHTLKGSARLAGALQLGELAHRMESEVEYLGHENIAPADIEALLQRFDAMQGRFDTLKATGGFAPAEPPAAAPAAVPAPAPVAGVKSAEVPRPAPPEQAAPAAAAANGPAPAPAPAAAMPPSRTAIAIAMPVTTALAPARQAANQAVRVRSQLLDRLVTQAGEVMITRSRLESELKQLRGSLGDLTGNLDRLRAQLREIEVQAESQMQSRMAQAKDTAAGFDPLEFDRFTRVQELTRLMAESVNDVATVQRSIHRVVEATEDDLIAQARQTRELQRDLLRTRMVEFEGISDRLYRVVRLAAKESGKQVKLDILGGTIEMDRGVLDRMTPAFEHLLRNCVAHGVETPQARAAAGKDATGNIVIQVRQEGNDVSVEFQDDGAGLDVARIRQKAIENGLIQPNQQLSDADAANLIFLPGFSTAQQVTELAGRGIGMDVVRAEVNALGGRIETATQRGRGTSFKLVLPLTTAVTQVVMIRTGKLSIGVPANLVELVRRGSLKEVQQAYNSASFEFAGEQLPFFWSGALLQSSARSTEPQGKTLPVVIFRSAAQRIAVHVDEVLGNQEVVVKNLGPQMSRLPGLAGMTVLASGAVVLIYNPVALAQVYGEQARALSADHASPDVLGEGAVRVVTPATPAAPVAPAVPLVLVVDDSITVRRVTQRLLVREGYRVALAADGLQALEKLAEELPSVVLSDIEMPRMDGFDLARNIRADARLAHLPIVMITSRIAEKHREHAKELGVNHYLGKPYSEEELLSLVKHYCTQAVAA</sequence>
<organism evidence="17 18">
    <name type="scientific">Ramlibacter ginsenosidimutans</name>
    <dbReference type="NCBI Taxonomy" id="502333"/>
    <lineage>
        <taxon>Bacteria</taxon>
        <taxon>Pseudomonadati</taxon>
        <taxon>Pseudomonadota</taxon>
        <taxon>Betaproteobacteria</taxon>
        <taxon>Burkholderiales</taxon>
        <taxon>Comamonadaceae</taxon>
        <taxon>Ramlibacter</taxon>
    </lineage>
</organism>
<dbReference type="EC" id="2.7.13.3" evidence="2"/>
<evidence type="ECO:0000256" key="7">
    <source>
        <dbReference type="ARBA" id="ARBA00023012"/>
    </source>
</evidence>
<dbReference type="InterPro" id="IPR011006">
    <property type="entry name" value="CheY-like_superfamily"/>
</dbReference>
<keyword evidence="6" id="KW-0418">Kinase</keyword>
<evidence type="ECO:0000256" key="10">
    <source>
        <dbReference type="PROSITE-ProRule" id="PRU00169"/>
    </source>
</evidence>
<dbReference type="CDD" id="cd17546">
    <property type="entry name" value="REC_hyHK_CKI1_RcsC-like"/>
    <property type="match status" value="1"/>
</dbReference>
<dbReference type="InterPro" id="IPR004105">
    <property type="entry name" value="CheA-like_dim"/>
</dbReference>
<evidence type="ECO:0000256" key="12">
    <source>
        <dbReference type="SAM" id="MobiDB-lite"/>
    </source>
</evidence>
<feature type="modified residue" description="Phosphohistidine" evidence="9">
    <location>
        <position position="1264"/>
    </location>
</feature>
<protein>
    <recommendedName>
        <fullName evidence="3">Chemotaxis protein CheA</fullName>
        <ecNumber evidence="2">2.7.13.3</ecNumber>
    </recommendedName>
</protein>
<dbReference type="Pfam" id="PF01627">
    <property type="entry name" value="Hpt"/>
    <property type="match status" value="2"/>
</dbReference>
<keyword evidence="18" id="KW-1185">Reference proteome</keyword>
<comment type="caution">
    <text evidence="17">The sequence shown here is derived from an EMBL/GenBank/DDBJ whole genome shotgun (WGS) entry which is preliminary data.</text>
</comment>
<reference evidence="17" key="1">
    <citation type="journal article" date="2012" name="J. Microbiol. Biotechnol.">
        <title>Ramlibacter ginsenosidimutans sp. nov., with ginsenoside-converting activity.</title>
        <authorList>
            <person name="Wang L."/>
            <person name="An D.S."/>
            <person name="Kim S.G."/>
            <person name="Jin F.X."/>
            <person name="Kim S.C."/>
            <person name="Lee S.T."/>
            <person name="Im W.T."/>
        </authorList>
    </citation>
    <scope>NUCLEOTIDE SEQUENCE</scope>
    <source>
        <strain evidence="17">KACC 17527</strain>
    </source>
</reference>
<evidence type="ECO:0000256" key="2">
    <source>
        <dbReference type="ARBA" id="ARBA00012438"/>
    </source>
</evidence>
<keyword evidence="11" id="KW-0175">Coiled coil</keyword>
<dbReference type="GO" id="GO:0000155">
    <property type="term" value="F:phosphorelay sensor kinase activity"/>
    <property type="evidence" value="ECO:0007669"/>
    <property type="project" value="InterPro"/>
</dbReference>
<dbReference type="InterPro" id="IPR036641">
    <property type="entry name" value="HPT_dom_sf"/>
</dbReference>
<feature type="domain" description="CheW-like" evidence="15">
    <location>
        <begin position="1731"/>
        <end position="1867"/>
    </location>
</feature>
<evidence type="ECO:0000256" key="4">
    <source>
        <dbReference type="ARBA" id="ARBA00022553"/>
    </source>
</evidence>
<comment type="catalytic activity">
    <reaction evidence="1">
        <text>ATP + protein L-histidine = ADP + protein N-phospho-L-histidine.</text>
        <dbReference type="EC" id="2.7.13.3"/>
    </reaction>
</comment>
<feature type="modified residue" description="4-aspartylphosphate" evidence="10">
    <location>
        <position position="1954"/>
    </location>
</feature>
<dbReference type="GO" id="GO:0005737">
    <property type="term" value="C:cytoplasm"/>
    <property type="evidence" value="ECO:0007669"/>
    <property type="project" value="InterPro"/>
</dbReference>
<dbReference type="InterPro" id="IPR036061">
    <property type="entry name" value="CheW-like_dom_sf"/>
</dbReference>
<keyword evidence="4 10" id="KW-0597">Phosphoprotein</keyword>
<gene>
    <name evidence="17" type="ORF">JJB11_03700</name>
</gene>
<dbReference type="Pfam" id="PF02518">
    <property type="entry name" value="HATPase_c"/>
    <property type="match status" value="1"/>
</dbReference>
<dbReference type="InterPro" id="IPR003594">
    <property type="entry name" value="HATPase_dom"/>
</dbReference>
<evidence type="ECO:0000256" key="3">
    <source>
        <dbReference type="ARBA" id="ARBA00021495"/>
    </source>
</evidence>
<dbReference type="InterPro" id="IPR008207">
    <property type="entry name" value="Sig_transdc_His_kin_Hpt_dom"/>
</dbReference>
<feature type="coiled-coil region" evidence="11">
    <location>
        <begin position="1430"/>
        <end position="1471"/>
    </location>
</feature>
<dbReference type="SMART" id="SM00448">
    <property type="entry name" value="REC"/>
    <property type="match status" value="1"/>
</dbReference>
<feature type="region of interest" description="Disordered" evidence="12">
    <location>
        <begin position="808"/>
        <end position="828"/>
    </location>
</feature>
<evidence type="ECO:0000256" key="9">
    <source>
        <dbReference type="PROSITE-ProRule" id="PRU00110"/>
    </source>
</evidence>
<dbReference type="InterPro" id="IPR005467">
    <property type="entry name" value="His_kinase_dom"/>
</dbReference>
<dbReference type="Gene3D" id="1.20.120.160">
    <property type="entry name" value="HPT domain"/>
    <property type="match status" value="3"/>
</dbReference>